<gene>
    <name evidence="3" type="ORF">GCM10011378_28080</name>
</gene>
<proteinExistence type="predicted"/>
<protein>
    <submittedName>
        <fullName evidence="3">Uncharacterized protein</fullName>
    </submittedName>
</protein>
<name>A0ABQ1WYJ8_9BACT</name>
<accession>A0ABQ1WYJ8</accession>
<evidence type="ECO:0000313" key="4">
    <source>
        <dbReference type="Proteomes" id="UP000601361"/>
    </source>
</evidence>
<comment type="caution">
    <text evidence="3">The sequence shown here is derived from an EMBL/GenBank/DDBJ whole genome shotgun (WGS) entry which is preliminary data.</text>
</comment>
<feature type="signal peptide" evidence="2">
    <location>
        <begin position="1"/>
        <end position="26"/>
    </location>
</feature>
<reference evidence="4" key="1">
    <citation type="journal article" date="2019" name="Int. J. Syst. Evol. Microbiol.">
        <title>The Global Catalogue of Microorganisms (GCM) 10K type strain sequencing project: providing services to taxonomists for standard genome sequencing and annotation.</title>
        <authorList>
            <consortium name="The Broad Institute Genomics Platform"/>
            <consortium name="The Broad Institute Genome Sequencing Center for Infectious Disease"/>
            <person name="Wu L."/>
            <person name="Ma J."/>
        </authorList>
    </citation>
    <scope>NUCLEOTIDE SEQUENCE [LARGE SCALE GENOMIC DNA]</scope>
    <source>
        <strain evidence="4">CGMCC 1.12990</strain>
    </source>
</reference>
<feature type="region of interest" description="Disordered" evidence="1">
    <location>
        <begin position="51"/>
        <end position="124"/>
    </location>
</feature>
<dbReference type="EMBL" id="BMGS01000007">
    <property type="protein sequence ID" value="GGG50324.1"/>
    <property type="molecule type" value="Genomic_DNA"/>
</dbReference>
<feature type="compositionally biased region" description="Polar residues" evidence="1">
    <location>
        <begin position="95"/>
        <end position="109"/>
    </location>
</feature>
<evidence type="ECO:0000313" key="3">
    <source>
        <dbReference type="EMBL" id="GGG50324.1"/>
    </source>
</evidence>
<sequence>MKTPKKALAADITALLAPLLPTPVPAAGLPKGVQKAIEEMADTILRWRAKQERPVRSLTSARGTSSDSDELAQLMNSRLYQEEPEAAETAPLDLASSQAEAPPLNSLSETPPPLRKRRPRLGAS</sequence>
<feature type="chain" id="PRO_5047438147" evidence="2">
    <location>
        <begin position="27"/>
        <end position="124"/>
    </location>
</feature>
<dbReference type="Proteomes" id="UP000601361">
    <property type="component" value="Unassembled WGS sequence"/>
</dbReference>
<organism evidence="3 4">
    <name type="scientific">Hymenobacter glacieicola</name>
    <dbReference type="NCBI Taxonomy" id="1562124"/>
    <lineage>
        <taxon>Bacteria</taxon>
        <taxon>Pseudomonadati</taxon>
        <taxon>Bacteroidota</taxon>
        <taxon>Cytophagia</taxon>
        <taxon>Cytophagales</taxon>
        <taxon>Hymenobacteraceae</taxon>
        <taxon>Hymenobacter</taxon>
    </lineage>
</organism>
<dbReference type="RefSeq" id="WP_188558488.1">
    <property type="nucleotide sequence ID" value="NZ_BMGS01000007.1"/>
</dbReference>
<evidence type="ECO:0000256" key="2">
    <source>
        <dbReference type="SAM" id="SignalP"/>
    </source>
</evidence>
<keyword evidence="4" id="KW-1185">Reference proteome</keyword>
<keyword evidence="2" id="KW-0732">Signal</keyword>
<feature type="compositionally biased region" description="Basic residues" evidence="1">
    <location>
        <begin position="114"/>
        <end position="124"/>
    </location>
</feature>
<feature type="compositionally biased region" description="Polar residues" evidence="1">
    <location>
        <begin position="57"/>
        <end position="66"/>
    </location>
</feature>
<evidence type="ECO:0000256" key="1">
    <source>
        <dbReference type="SAM" id="MobiDB-lite"/>
    </source>
</evidence>